<evidence type="ECO:0000313" key="5">
    <source>
        <dbReference type="Proteomes" id="UP001347796"/>
    </source>
</evidence>
<keyword evidence="1" id="KW-0560">Oxidoreductase</keyword>
<dbReference type="GO" id="GO:0016491">
    <property type="term" value="F:oxidoreductase activity"/>
    <property type="evidence" value="ECO:0007669"/>
    <property type="project" value="UniProtKB-KW"/>
</dbReference>
<dbReference type="GO" id="GO:0008202">
    <property type="term" value="P:steroid metabolic process"/>
    <property type="evidence" value="ECO:0007669"/>
    <property type="project" value="TreeGrafter"/>
</dbReference>
<dbReference type="Proteomes" id="UP001347796">
    <property type="component" value="Unassembled WGS sequence"/>
</dbReference>
<reference evidence="4 5" key="1">
    <citation type="submission" date="2024-01" db="EMBL/GenBank/DDBJ databases">
        <title>The genome of the rayed Mediterranean limpet Patella caerulea (Linnaeus, 1758).</title>
        <authorList>
            <person name="Anh-Thu Weber A."/>
            <person name="Halstead-Nussloch G."/>
        </authorList>
    </citation>
    <scope>NUCLEOTIDE SEQUENCE [LARGE SCALE GENOMIC DNA]</scope>
    <source>
        <strain evidence="4">AATW-2023a</strain>
        <tissue evidence="4">Whole specimen</tissue>
    </source>
</reference>
<dbReference type="SUPFAM" id="SSF51735">
    <property type="entry name" value="NAD(P)-binding Rossmann-fold domains"/>
    <property type="match status" value="1"/>
</dbReference>
<comment type="similarity">
    <text evidence="2">Belongs to the short-chain dehydrogenases/reductases (SDR) family.</text>
</comment>
<dbReference type="PRINTS" id="PR00081">
    <property type="entry name" value="GDHRDH"/>
</dbReference>
<dbReference type="InterPro" id="IPR002347">
    <property type="entry name" value="SDR_fam"/>
</dbReference>
<evidence type="ECO:0000256" key="3">
    <source>
        <dbReference type="SAM" id="Phobius"/>
    </source>
</evidence>
<evidence type="ECO:0000256" key="2">
    <source>
        <dbReference type="RuleBase" id="RU000363"/>
    </source>
</evidence>
<gene>
    <name evidence="4" type="ORF">SNE40_013311</name>
</gene>
<proteinExistence type="inferred from homology"/>
<dbReference type="InterPro" id="IPR036291">
    <property type="entry name" value="NAD(P)-bd_dom_sf"/>
</dbReference>
<dbReference type="Gene3D" id="3.40.50.720">
    <property type="entry name" value="NAD(P)-binding Rossmann-like Domain"/>
    <property type="match status" value="1"/>
</dbReference>
<dbReference type="PRINTS" id="PR00080">
    <property type="entry name" value="SDRFAMILY"/>
</dbReference>
<comment type="caution">
    <text evidence="4">The sequence shown here is derived from an EMBL/GenBank/DDBJ whole genome shotgun (WGS) entry which is preliminary data.</text>
</comment>
<sequence length="360" mass="40034">MDTPPIIPTSYYQRLMILTGILMIWMFIYELICMVLLSMVLYGIYHYTIYKRNKEVKIDVTAKAIFITGCDTGIGHELALTTNDQGFVVFAGCLDPDGNGAEILRSRSSKRIHIVKLDVTNDEQVEDSLQYVKNTCKENGLVLWALINNAGIATEGPIELLNIAEYKRVCDINLYGTIRVTKAFIPLLRQSKGRIMNMSSERGIRFPATSSAYCMSKAGVEAFSDSLRLEMSRFGVMVSIIEPGHFGQATAILHKPVIDRNRKLMETEFENSPDVVKGVKKVYCQQDIDAVIDAMVGSIATGFPHLQPLLIVIASALVDPNPRERYLVGGTNGLVDPRSVICRLKTYLPDSIIDVITGMV</sequence>
<dbReference type="PANTHER" id="PTHR43313">
    <property type="entry name" value="SHORT-CHAIN DEHYDROGENASE/REDUCTASE FAMILY 9C"/>
    <property type="match status" value="1"/>
</dbReference>
<dbReference type="EMBL" id="JAZGQO010000009">
    <property type="protein sequence ID" value="KAK6178544.1"/>
    <property type="molecule type" value="Genomic_DNA"/>
</dbReference>
<feature type="transmembrane region" description="Helical" evidence="3">
    <location>
        <begin position="20"/>
        <end position="45"/>
    </location>
</feature>
<dbReference type="PANTHER" id="PTHR43313:SF36">
    <property type="entry name" value="D-BETA-HYDROXYBUTYRATE DEHYDROGENASE, MITOCHONDRIAL"/>
    <property type="match status" value="1"/>
</dbReference>
<dbReference type="Pfam" id="PF00106">
    <property type="entry name" value="adh_short"/>
    <property type="match status" value="1"/>
</dbReference>
<organism evidence="4 5">
    <name type="scientific">Patella caerulea</name>
    <name type="common">Rayed Mediterranean limpet</name>
    <dbReference type="NCBI Taxonomy" id="87958"/>
    <lineage>
        <taxon>Eukaryota</taxon>
        <taxon>Metazoa</taxon>
        <taxon>Spiralia</taxon>
        <taxon>Lophotrochozoa</taxon>
        <taxon>Mollusca</taxon>
        <taxon>Gastropoda</taxon>
        <taxon>Patellogastropoda</taxon>
        <taxon>Patelloidea</taxon>
        <taxon>Patellidae</taxon>
        <taxon>Patella</taxon>
    </lineage>
</organism>
<keyword evidence="3" id="KW-0812">Transmembrane</keyword>
<keyword evidence="5" id="KW-1185">Reference proteome</keyword>
<evidence type="ECO:0000256" key="1">
    <source>
        <dbReference type="ARBA" id="ARBA00023002"/>
    </source>
</evidence>
<evidence type="ECO:0000313" key="4">
    <source>
        <dbReference type="EMBL" id="KAK6178544.1"/>
    </source>
</evidence>
<name>A0AAN8PL16_PATCE</name>
<keyword evidence="3" id="KW-1133">Transmembrane helix</keyword>
<keyword evidence="3" id="KW-0472">Membrane</keyword>
<accession>A0AAN8PL16</accession>
<dbReference type="InterPro" id="IPR020904">
    <property type="entry name" value="Sc_DH/Rdtase_CS"/>
</dbReference>
<dbReference type="AlphaFoldDB" id="A0AAN8PL16"/>
<protein>
    <submittedName>
        <fullName evidence="4">Uncharacterized protein</fullName>
    </submittedName>
</protein>
<dbReference type="PROSITE" id="PS00061">
    <property type="entry name" value="ADH_SHORT"/>
    <property type="match status" value="1"/>
</dbReference>